<evidence type="ECO:0000313" key="2">
    <source>
        <dbReference type="EMBL" id="NEC19618.1"/>
    </source>
</evidence>
<dbReference type="EMBL" id="JAAGMP010000698">
    <property type="protein sequence ID" value="NEC19618.1"/>
    <property type="molecule type" value="Genomic_DNA"/>
</dbReference>
<comment type="caution">
    <text evidence="2">The sequence shown here is derived from an EMBL/GenBank/DDBJ whole genome shotgun (WGS) entry which is preliminary data.</text>
</comment>
<dbReference type="Gene3D" id="3.40.50.720">
    <property type="entry name" value="NAD(P)-binding Rossmann-like Domain"/>
    <property type="match status" value="1"/>
</dbReference>
<reference evidence="2 3" key="1">
    <citation type="submission" date="2020-01" db="EMBL/GenBank/DDBJ databases">
        <title>Insect and environment-associated Actinomycetes.</title>
        <authorList>
            <person name="Currrie C."/>
            <person name="Chevrette M."/>
            <person name="Carlson C."/>
            <person name="Stubbendieck R."/>
            <person name="Wendt-Pienkowski E."/>
        </authorList>
    </citation>
    <scope>NUCLEOTIDE SEQUENCE [LARGE SCALE GENOMIC DNA]</scope>
    <source>
        <strain evidence="2 3">SID7590</strain>
    </source>
</reference>
<protein>
    <submittedName>
        <fullName evidence="2">NAD(P)-dependent oxidoreductase</fullName>
    </submittedName>
</protein>
<evidence type="ECO:0000313" key="3">
    <source>
        <dbReference type="Proteomes" id="UP000469670"/>
    </source>
</evidence>
<evidence type="ECO:0000259" key="1">
    <source>
        <dbReference type="Pfam" id="PF01370"/>
    </source>
</evidence>
<dbReference type="PANTHER" id="PTHR43245:SF54">
    <property type="entry name" value="BLL0593 PROTEIN"/>
    <property type="match status" value="1"/>
</dbReference>
<sequence length="322" mass="34693">MEGQTKWLHLLRESDISRVIVVGGSGRLGSLLSHLLTRAGVEVGILDSAPCEALPGTTFTQCDLGRSDPISPDLFAGADAVVHLAALHGAHLLAGYPRRDFWKVNVRGTERVLTAARAAEVPRAIVASSTSVYGSGSSQGPAYVLNEDTAFQPEDVYDFTKLASEELLRKFGQQGGSGVALRFGRFFFPSHLDYHLRKLSTGLDALDACQAIVRAITSPASDPFSAYCIASDLPLEVEQRERLGHSVADVLEESFPQVVKAAEVRGYALPTRVGKSVDTSKARTLLGYAPERALDWAAGMWLEGAPPTRPRLPAQRWLDAAV</sequence>
<dbReference type="InterPro" id="IPR001509">
    <property type="entry name" value="Epimerase_deHydtase"/>
</dbReference>
<gene>
    <name evidence="2" type="ORF">G3I50_15315</name>
</gene>
<feature type="domain" description="NAD-dependent epimerase/dehydratase" evidence="1">
    <location>
        <begin position="19"/>
        <end position="188"/>
    </location>
</feature>
<accession>A0A7K3RWQ3</accession>
<proteinExistence type="predicted"/>
<dbReference type="InterPro" id="IPR036291">
    <property type="entry name" value="NAD(P)-bd_dom_sf"/>
</dbReference>
<dbReference type="PANTHER" id="PTHR43245">
    <property type="entry name" value="BIFUNCTIONAL POLYMYXIN RESISTANCE PROTEIN ARNA"/>
    <property type="match status" value="1"/>
</dbReference>
<dbReference type="AlphaFoldDB" id="A0A7K3RWQ3"/>
<dbReference type="SUPFAM" id="SSF51735">
    <property type="entry name" value="NAD(P)-binding Rossmann-fold domains"/>
    <property type="match status" value="1"/>
</dbReference>
<organism evidence="2 3">
    <name type="scientific">Streptomyces parvus</name>
    <dbReference type="NCBI Taxonomy" id="66428"/>
    <lineage>
        <taxon>Bacteria</taxon>
        <taxon>Bacillati</taxon>
        <taxon>Actinomycetota</taxon>
        <taxon>Actinomycetes</taxon>
        <taxon>Kitasatosporales</taxon>
        <taxon>Streptomycetaceae</taxon>
        <taxon>Streptomyces</taxon>
    </lineage>
</organism>
<name>A0A7K3RWQ3_9ACTN</name>
<dbReference type="Proteomes" id="UP000469670">
    <property type="component" value="Unassembled WGS sequence"/>
</dbReference>
<dbReference type="InterPro" id="IPR050177">
    <property type="entry name" value="Lipid_A_modif_metabolic_enz"/>
</dbReference>
<dbReference type="Pfam" id="PF01370">
    <property type="entry name" value="Epimerase"/>
    <property type="match status" value="1"/>
</dbReference>